<dbReference type="SMART" id="SM00199">
    <property type="entry name" value="SCY"/>
    <property type="match status" value="1"/>
</dbReference>
<evidence type="ECO:0000256" key="1">
    <source>
        <dbReference type="ARBA" id="ARBA00022514"/>
    </source>
</evidence>
<comment type="caution">
    <text evidence="4">The sequence shown here is derived from an EMBL/GenBank/DDBJ whole genome shotgun (WGS) entry which is preliminary data.</text>
</comment>
<keyword evidence="5" id="KW-1185">Reference proteome</keyword>
<protein>
    <recommendedName>
        <fullName evidence="3">Chemokine interleukin-8-like domain-containing protein</fullName>
    </recommendedName>
</protein>
<feature type="domain" description="Chemokine interleukin-8-like" evidence="3">
    <location>
        <begin position="33"/>
        <end position="93"/>
    </location>
</feature>
<dbReference type="InterPro" id="IPR001089">
    <property type="entry name" value="Chemokine_CXC"/>
</dbReference>
<sequence length="113" mass="12805">MSLRKCSAVSSVLIFLWLALSEEGDIVMATTIRGRCECVQKVDYLSPRLIIDIAVTPKNSLCSRIEIILTLQPNQLVCLNPESEQGQKLQECWKRHDKTTAKTKLCLRSKKKT</sequence>
<proteinExistence type="predicted"/>
<evidence type="ECO:0000313" key="5">
    <source>
        <dbReference type="Proteomes" id="UP000829720"/>
    </source>
</evidence>
<dbReference type="InterPro" id="IPR036048">
    <property type="entry name" value="Interleukin_8-like_sf"/>
</dbReference>
<evidence type="ECO:0000313" key="4">
    <source>
        <dbReference type="EMBL" id="KAI1894293.1"/>
    </source>
</evidence>
<name>A0A8T3DAM9_9TELE</name>
<dbReference type="EMBL" id="JAERUA010000010">
    <property type="protein sequence ID" value="KAI1894293.1"/>
    <property type="molecule type" value="Genomic_DNA"/>
</dbReference>
<dbReference type="Proteomes" id="UP000829720">
    <property type="component" value="Unassembled WGS sequence"/>
</dbReference>
<dbReference type="AlphaFoldDB" id="A0A8T3DAM9"/>
<accession>A0A8T3DAM9</accession>
<feature type="chain" id="PRO_5035858781" description="Chemokine interleukin-8-like domain-containing protein" evidence="2">
    <location>
        <begin position="22"/>
        <end position="113"/>
    </location>
</feature>
<dbReference type="GO" id="GO:0006955">
    <property type="term" value="P:immune response"/>
    <property type="evidence" value="ECO:0007669"/>
    <property type="project" value="InterPro"/>
</dbReference>
<dbReference type="Gene3D" id="2.40.50.40">
    <property type="match status" value="1"/>
</dbReference>
<reference evidence="4" key="1">
    <citation type="submission" date="2021-01" db="EMBL/GenBank/DDBJ databases">
        <authorList>
            <person name="Zahm M."/>
            <person name="Roques C."/>
            <person name="Cabau C."/>
            <person name="Klopp C."/>
            <person name="Donnadieu C."/>
            <person name="Jouanno E."/>
            <person name="Lampietro C."/>
            <person name="Louis A."/>
            <person name="Herpin A."/>
            <person name="Echchiki A."/>
            <person name="Berthelot C."/>
            <person name="Parey E."/>
            <person name="Roest-Crollius H."/>
            <person name="Braasch I."/>
            <person name="Postlethwait J."/>
            <person name="Bobe J."/>
            <person name="Montfort J."/>
            <person name="Bouchez O."/>
            <person name="Begum T."/>
            <person name="Mejri S."/>
            <person name="Adams A."/>
            <person name="Chen W.-J."/>
            <person name="Guiguen Y."/>
        </authorList>
    </citation>
    <scope>NUCLEOTIDE SEQUENCE</scope>
    <source>
        <tissue evidence="4">Blood</tissue>
    </source>
</reference>
<evidence type="ECO:0000259" key="3">
    <source>
        <dbReference type="SMART" id="SM00199"/>
    </source>
</evidence>
<organism evidence="4 5">
    <name type="scientific">Albula goreensis</name>
    <dbReference type="NCBI Taxonomy" id="1534307"/>
    <lineage>
        <taxon>Eukaryota</taxon>
        <taxon>Metazoa</taxon>
        <taxon>Chordata</taxon>
        <taxon>Craniata</taxon>
        <taxon>Vertebrata</taxon>
        <taxon>Euteleostomi</taxon>
        <taxon>Actinopterygii</taxon>
        <taxon>Neopterygii</taxon>
        <taxon>Teleostei</taxon>
        <taxon>Albuliformes</taxon>
        <taxon>Albulidae</taxon>
        <taxon>Albula</taxon>
    </lineage>
</organism>
<dbReference type="SUPFAM" id="SSF54117">
    <property type="entry name" value="Interleukin 8-like chemokines"/>
    <property type="match status" value="1"/>
</dbReference>
<dbReference type="PRINTS" id="PR00437">
    <property type="entry name" value="SMALLCYTKCXC"/>
</dbReference>
<keyword evidence="2" id="KW-0732">Signal</keyword>
<dbReference type="Pfam" id="PF00048">
    <property type="entry name" value="IL8"/>
    <property type="match status" value="1"/>
</dbReference>
<keyword evidence="1" id="KW-0202">Cytokine</keyword>
<evidence type="ECO:0000256" key="2">
    <source>
        <dbReference type="SAM" id="SignalP"/>
    </source>
</evidence>
<dbReference type="InterPro" id="IPR001811">
    <property type="entry name" value="Chemokine_IL8-like_dom"/>
</dbReference>
<dbReference type="GO" id="GO:0005615">
    <property type="term" value="C:extracellular space"/>
    <property type="evidence" value="ECO:0007669"/>
    <property type="project" value="UniProtKB-KW"/>
</dbReference>
<dbReference type="OrthoDB" id="9948647at2759"/>
<feature type="signal peptide" evidence="2">
    <location>
        <begin position="1"/>
        <end position="21"/>
    </location>
</feature>
<gene>
    <name evidence="4" type="ORF">AGOR_G00114330</name>
</gene>
<dbReference type="GO" id="GO:0008009">
    <property type="term" value="F:chemokine activity"/>
    <property type="evidence" value="ECO:0007669"/>
    <property type="project" value="InterPro"/>
</dbReference>